<organism evidence="1 2">
    <name type="scientific">Streblomastix strix</name>
    <dbReference type="NCBI Taxonomy" id="222440"/>
    <lineage>
        <taxon>Eukaryota</taxon>
        <taxon>Metamonada</taxon>
        <taxon>Preaxostyla</taxon>
        <taxon>Oxymonadida</taxon>
        <taxon>Streblomastigidae</taxon>
        <taxon>Streblomastix</taxon>
    </lineage>
</organism>
<dbReference type="Proteomes" id="UP000324800">
    <property type="component" value="Unassembled WGS sequence"/>
</dbReference>
<proteinExistence type="predicted"/>
<name>A0A5J4UK28_9EUKA</name>
<dbReference type="EMBL" id="SNRW01014983">
    <property type="protein sequence ID" value="KAA6370868.1"/>
    <property type="molecule type" value="Genomic_DNA"/>
</dbReference>
<gene>
    <name evidence="1" type="ORF">EZS28_033605</name>
</gene>
<evidence type="ECO:0000313" key="2">
    <source>
        <dbReference type="Proteomes" id="UP000324800"/>
    </source>
</evidence>
<feature type="non-terminal residue" evidence="1">
    <location>
        <position position="802"/>
    </location>
</feature>
<reference evidence="1 2" key="1">
    <citation type="submission" date="2019-03" db="EMBL/GenBank/DDBJ databases">
        <title>Single cell metagenomics reveals metabolic interactions within the superorganism composed of flagellate Streblomastix strix and complex community of Bacteroidetes bacteria on its surface.</title>
        <authorList>
            <person name="Treitli S.C."/>
            <person name="Kolisko M."/>
            <person name="Husnik F."/>
            <person name="Keeling P."/>
            <person name="Hampl V."/>
        </authorList>
    </citation>
    <scope>NUCLEOTIDE SEQUENCE [LARGE SCALE GENOMIC DNA]</scope>
    <source>
        <strain evidence="1">ST1C</strain>
    </source>
</reference>
<comment type="caution">
    <text evidence="1">The sequence shown here is derived from an EMBL/GenBank/DDBJ whole genome shotgun (WGS) entry which is preliminary data.</text>
</comment>
<protein>
    <submittedName>
        <fullName evidence="1">Uncharacterized protein</fullName>
    </submittedName>
</protein>
<evidence type="ECO:0000313" key="1">
    <source>
        <dbReference type="EMBL" id="KAA6370868.1"/>
    </source>
</evidence>
<accession>A0A5J4UK28</accession>
<dbReference type="AlphaFoldDB" id="A0A5J4UK28"/>
<sequence length="802" mass="88489">MFSNELDYYISTGLIELIGGSLSINDLIVKDISISDSPIILVYENTQSINIFDSQFDNIIRTANDSTTKIGGTIEQTIGGSSGQLTIQNTNFIKCISQSSYQAGAINLIIKDQLTVSISQTSFIQCESDQGSGIYAQIQSGGTLTIDEASSFVCCKARLDLGASLYSTISGANSKLILEYEILFEGFMKDQDENKQTQFGQGRGAYVELSNDGMIEINEVTFNDCKGINGGGIQMNCLSTQKQTFNGTQFTNCVADQNGGGIYCIIISGEIEMNEVIMNRCSALNGGGIYTSIDNIGKLTIKEQCLFQQCISEQGQGGALNIALDGGILNIEKSMMKKCSSFNGGGIYSSITSMQEFLIDNEVFFEECEAVGENLQSGRGGAIYINLEQNAPYEFKIGTGVHFNLNKASKFGRDGFVYCKNIDDLEPDMRFLFDVFDDSFDRNNALYGTEYASELELGTSQRIDYDLLKLMIPYFNDTIYISEDQSIATDSSKCGKIKLPCLTLHFGRTKVITSEWNKDTIPQGNIGSQQINHTFIIFKGIIISEPFQTESDNVILRGALKSEFSSVTNNALLKFKDQGQIICCDLSQWQQQGLSENKGVDQKITIQCIDFILPAQYELQSIVKVIGNKDSNIKGRSIELKIEECKVSQETALSDISCGFLKTVPFITEKIHISLIDLIAQDILLKDTALNDLQCESEIISLDNILDVEKCIFTNIESSYSSFIPQTGDESNDNYINYGSVLNVDGSNAILLPMRISDTIFERCKCNVEVSTTEQKQINIGGAVTFIGRNLHINLEHVRFVE</sequence>